<feature type="transmembrane region" description="Helical" evidence="1">
    <location>
        <begin position="504"/>
        <end position="525"/>
    </location>
</feature>
<keyword evidence="1" id="KW-1133">Transmembrane helix</keyword>
<dbReference type="Gene3D" id="3.30.830.10">
    <property type="entry name" value="Metalloenzyme, LuxS/M16 peptidase-like"/>
    <property type="match status" value="2"/>
</dbReference>
<dbReference type="RefSeq" id="WP_189257587.1">
    <property type="nucleotide sequence ID" value="NZ_BMRE01000038.1"/>
</dbReference>
<feature type="domain" description="Peptidase M16 C-terminal" evidence="2">
    <location>
        <begin position="216"/>
        <end position="301"/>
    </location>
</feature>
<keyword evidence="1" id="KW-0472">Membrane</keyword>
<proteinExistence type="predicted"/>
<dbReference type="Pfam" id="PF05193">
    <property type="entry name" value="Peptidase_M16_C"/>
    <property type="match status" value="1"/>
</dbReference>
<dbReference type="SUPFAM" id="SSF63411">
    <property type="entry name" value="LuxS/MPP-like metallohydrolase"/>
    <property type="match status" value="2"/>
</dbReference>
<dbReference type="EMBL" id="BMRE01000038">
    <property type="protein sequence ID" value="GGU64232.1"/>
    <property type="molecule type" value="Genomic_DNA"/>
</dbReference>
<dbReference type="InterPro" id="IPR011249">
    <property type="entry name" value="Metalloenz_LuxS/M16"/>
</dbReference>
<sequence length="565" mass="60720">MIRHIEVDGIPTMIAPTQGPMKAGLVFRVGMADETLATSGITHLVEHLALSEFALPDSHANGATGMINTHFYVEGAPDYVSTFLTRACDAITALPLDRLERERTIVRTEAATRGSGAATEMPVWRYGAQGYGLAGSCDFGVETLRAEDVRAWAADWFTRENAMLWIAGDDVPPGLRLRLPGGVRRPAPPAKSILPLLPAYVVNGSGQVMMDAVVSRSMSANVLSTVIERRLFQTLRHERGGSYVTAAVYKWLNSEHGTITALADTLPENQGVVVNGFIEVLAALKAGDIPAADVEAGKAALQEFVRDPDFEAISLRNDSADLLNGGRPLTVEELLAESDAITTDDVHAVAVEAMGSALLRLPEGHEADWAGFARAPLFSPAAVPGTKYATHESSDESIVVGTSGVSLITPHGPITIRYDQCVAAEAWPHGARRLVGADGLIVGIDPRYFAIDQKAMAMIDAGVPPSAVIWRPALPDEPEKPANPVAEEPRTEQRPVRSVLRTSVRVMTGIVFTAWFVFALLATAGVATRSDADATDWVAIALIWFIGWPFKNAVLRYLTKLRTAH</sequence>
<name>A0ABQ2V189_9PSEU</name>
<comment type="caution">
    <text evidence="3">The sequence shown here is derived from an EMBL/GenBank/DDBJ whole genome shotgun (WGS) entry which is preliminary data.</text>
</comment>
<organism evidence="3 4">
    <name type="scientific">Lentzea flava</name>
    <dbReference type="NCBI Taxonomy" id="103732"/>
    <lineage>
        <taxon>Bacteria</taxon>
        <taxon>Bacillati</taxon>
        <taxon>Actinomycetota</taxon>
        <taxon>Actinomycetes</taxon>
        <taxon>Pseudonocardiales</taxon>
        <taxon>Pseudonocardiaceae</taxon>
        <taxon>Lentzea</taxon>
    </lineage>
</organism>
<feature type="transmembrane region" description="Helical" evidence="1">
    <location>
        <begin position="537"/>
        <end position="558"/>
    </location>
</feature>
<dbReference type="Proteomes" id="UP000649573">
    <property type="component" value="Unassembled WGS sequence"/>
</dbReference>
<evidence type="ECO:0000256" key="1">
    <source>
        <dbReference type="SAM" id="Phobius"/>
    </source>
</evidence>
<evidence type="ECO:0000313" key="3">
    <source>
        <dbReference type="EMBL" id="GGU64232.1"/>
    </source>
</evidence>
<evidence type="ECO:0000313" key="4">
    <source>
        <dbReference type="Proteomes" id="UP000649573"/>
    </source>
</evidence>
<accession>A0ABQ2V189</accession>
<reference evidence="4" key="1">
    <citation type="journal article" date="2019" name="Int. J. Syst. Evol. Microbiol.">
        <title>The Global Catalogue of Microorganisms (GCM) 10K type strain sequencing project: providing services to taxonomists for standard genome sequencing and annotation.</title>
        <authorList>
            <consortium name="The Broad Institute Genomics Platform"/>
            <consortium name="The Broad Institute Genome Sequencing Center for Infectious Disease"/>
            <person name="Wu L."/>
            <person name="Ma J."/>
        </authorList>
    </citation>
    <scope>NUCLEOTIDE SEQUENCE [LARGE SCALE GENOMIC DNA]</scope>
    <source>
        <strain evidence="4">JCM 3296</strain>
    </source>
</reference>
<evidence type="ECO:0000259" key="2">
    <source>
        <dbReference type="Pfam" id="PF05193"/>
    </source>
</evidence>
<protein>
    <recommendedName>
        <fullName evidence="2">Peptidase M16 C-terminal domain-containing protein</fullName>
    </recommendedName>
</protein>
<gene>
    <name evidence="3" type="ORF">GCM10010178_65210</name>
</gene>
<keyword evidence="1" id="KW-0812">Transmembrane</keyword>
<dbReference type="InterPro" id="IPR007863">
    <property type="entry name" value="Peptidase_M16_C"/>
</dbReference>
<keyword evidence="4" id="KW-1185">Reference proteome</keyword>